<reference evidence="2 3" key="1">
    <citation type="submission" date="2014-02" db="EMBL/GenBank/DDBJ databases">
        <title>Whole genome sequence of Sphingobium chlorophenolicum NBRC 16172.</title>
        <authorList>
            <person name="Gan H.M."/>
            <person name="Gan H.Y."/>
            <person name="Chew T.H."/>
            <person name="Savka M.A."/>
        </authorList>
    </citation>
    <scope>NUCLEOTIDE SEQUENCE [LARGE SCALE GENOMIC DNA]</scope>
    <source>
        <strain evidence="2 3">NBRC 16172</strain>
    </source>
</reference>
<dbReference type="InterPro" id="IPR029060">
    <property type="entry name" value="PIN-like_dom_sf"/>
</dbReference>
<dbReference type="SUPFAM" id="SSF88723">
    <property type="entry name" value="PIN domain-like"/>
    <property type="match status" value="1"/>
</dbReference>
<feature type="domain" description="PIN" evidence="1">
    <location>
        <begin position="5"/>
        <end position="119"/>
    </location>
</feature>
<dbReference type="AlphaFoldDB" id="A0A081RIQ6"/>
<name>A0A081RIQ6_SPHCR</name>
<protein>
    <submittedName>
        <fullName evidence="2">Twitching motility protein PilT</fullName>
    </submittedName>
</protein>
<proteinExistence type="predicted"/>
<gene>
    <name evidence="2" type="ORF">BV95_00628</name>
</gene>
<dbReference type="eggNOG" id="COG4374">
    <property type="taxonomic scope" value="Bacteria"/>
</dbReference>
<accession>A0A081RIQ6</accession>
<dbReference type="OrthoDB" id="286092at2"/>
<dbReference type="EMBL" id="JFHR01000003">
    <property type="protein sequence ID" value="KEQ55079.1"/>
    <property type="molecule type" value="Genomic_DNA"/>
</dbReference>
<evidence type="ECO:0000313" key="3">
    <source>
        <dbReference type="Proteomes" id="UP000028411"/>
    </source>
</evidence>
<dbReference type="Pfam" id="PF01850">
    <property type="entry name" value="PIN"/>
    <property type="match status" value="1"/>
</dbReference>
<evidence type="ECO:0000259" key="1">
    <source>
        <dbReference type="Pfam" id="PF01850"/>
    </source>
</evidence>
<dbReference type="InterPro" id="IPR002716">
    <property type="entry name" value="PIN_dom"/>
</dbReference>
<evidence type="ECO:0000313" key="2">
    <source>
        <dbReference type="EMBL" id="KEQ55079.1"/>
    </source>
</evidence>
<dbReference type="RefSeq" id="WP_037447250.1">
    <property type="nucleotide sequence ID" value="NZ_JFHR01000003.1"/>
</dbReference>
<comment type="caution">
    <text evidence="2">The sequence shown here is derived from an EMBL/GenBank/DDBJ whole genome shotgun (WGS) entry which is preliminary data.</text>
</comment>
<organism evidence="2 3">
    <name type="scientific">Sphingobium chlorophenolicum</name>
    <dbReference type="NCBI Taxonomy" id="46429"/>
    <lineage>
        <taxon>Bacteria</taxon>
        <taxon>Pseudomonadati</taxon>
        <taxon>Pseudomonadota</taxon>
        <taxon>Alphaproteobacteria</taxon>
        <taxon>Sphingomonadales</taxon>
        <taxon>Sphingomonadaceae</taxon>
        <taxon>Sphingobium</taxon>
    </lineage>
</organism>
<dbReference type="Proteomes" id="UP000028411">
    <property type="component" value="Unassembled WGS sequence"/>
</dbReference>
<sequence>MSSKVVLDASALLCLLNDEPGAGRVVEVLTRSVMGTTNLAEVVSKLRERGLSLEEVREALGGLHLDVRPLSPSQAMIIGDLRPATKPLGLSVGDRACLALALDLDAELFTTDADLASADAGVSITDVRRSSE</sequence>
<dbReference type="Gene3D" id="3.40.50.1010">
    <property type="entry name" value="5'-nuclease"/>
    <property type="match status" value="1"/>
</dbReference>
<dbReference type="CDD" id="cd18682">
    <property type="entry name" value="PIN_VapC-like"/>
    <property type="match status" value="1"/>
</dbReference>